<dbReference type="GeneID" id="41700012"/>
<accession>A0A2H4UZQ1</accession>
<dbReference type="RefSeq" id="YP_009552568.1">
    <property type="nucleotide sequence ID" value="NC_040621.1"/>
</dbReference>
<evidence type="ECO:0000256" key="1">
    <source>
        <dbReference type="SAM" id="MobiDB-lite"/>
    </source>
</evidence>
<dbReference type="Pfam" id="PF10717">
    <property type="entry name" value="ODV-E18"/>
    <property type="match status" value="1"/>
</dbReference>
<keyword evidence="4" id="KW-1185">Reference proteome</keyword>
<keyword evidence="2" id="KW-0472">Membrane</keyword>
<dbReference type="InterPro" id="IPR019655">
    <property type="entry name" value="Baculo_ODV-E18"/>
</dbReference>
<reference evidence="3 4" key="1">
    <citation type="journal article" date="2017" name="Viruses">
        <title>The Operophtera brumata Nucleopolyhedrovirus (OpbuNPV) Represents an Early, Divergent Lineage within Genus Alphabaculovirus.</title>
        <authorList>
            <person name="Harrison R.L."/>
            <person name="Rowley D.L."/>
            <person name="Mowery J.D."/>
            <person name="Bauchan G.R."/>
            <person name="Burand J.P."/>
        </authorList>
    </citation>
    <scope>NUCLEOTIDE SEQUENCE [LARGE SCALE GENOMIC DNA]</scope>
    <source>
        <strain evidence="3">OpbuNPV-MA</strain>
    </source>
</reference>
<dbReference type="KEGG" id="vg:41700012"/>
<proteinExistence type="predicted"/>
<name>A0A2H4UZQ1_9ABAC</name>
<feature type="region of interest" description="Disordered" evidence="1">
    <location>
        <begin position="45"/>
        <end position="83"/>
    </location>
</feature>
<feature type="compositionally biased region" description="Low complexity" evidence="1">
    <location>
        <begin position="45"/>
        <end position="55"/>
    </location>
</feature>
<evidence type="ECO:0000256" key="2">
    <source>
        <dbReference type="SAM" id="Phobius"/>
    </source>
</evidence>
<sequence length="83" mass="8930">MDDLRTGGNGGIGRQLGMFNPNLLMTILISLVIIILLVLLFQSSSNGNGSSSPNNDAATRFVNPTNNIMRNNPLLGNTQRTML</sequence>
<protein>
    <submittedName>
        <fullName evidence="3">ODV-E18</fullName>
    </submittedName>
</protein>
<dbReference type="Proteomes" id="UP000290445">
    <property type="component" value="Segment"/>
</dbReference>
<organism evidence="3 4">
    <name type="scientific">Operophtera brumata nucleopolyhedrovirus</name>
    <dbReference type="NCBI Taxonomy" id="1046267"/>
    <lineage>
        <taxon>Viruses</taxon>
        <taxon>Viruses incertae sedis</taxon>
        <taxon>Naldaviricetes</taxon>
        <taxon>Lefavirales</taxon>
        <taxon>Baculoviridae</taxon>
        <taxon>Alphabaculovirus</taxon>
        <taxon>Alphabaculovirus opbrumatae</taxon>
    </lineage>
</organism>
<dbReference type="GO" id="GO:0019031">
    <property type="term" value="C:viral envelope"/>
    <property type="evidence" value="ECO:0007669"/>
    <property type="project" value="InterPro"/>
</dbReference>
<evidence type="ECO:0000313" key="4">
    <source>
        <dbReference type="Proteomes" id="UP000290445"/>
    </source>
</evidence>
<evidence type="ECO:0000313" key="3">
    <source>
        <dbReference type="EMBL" id="AUA60239.1"/>
    </source>
</evidence>
<feature type="transmembrane region" description="Helical" evidence="2">
    <location>
        <begin position="23"/>
        <end position="41"/>
    </location>
</feature>
<feature type="compositionally biased region" description="Polar residues" evidence="1">
    <location>
        <begin position="62"/>
        <end position="83"/>
    </location>
</feature>
<keyword evidence="2" id="KW-1133">Transmembrane helix</keyword>
<keyword evidence="2" id="KW-0812">Transmembrane</keyword>
<dbReference type="EMBL" id="MF614691">
    <property type="protein sequence ID" value="AUA60239.1"/>
    <property type="molecule type" value="Genomic_DNA"/>
</dbReference>